<name>A0AAV4QGN7_CAEEX</name>
<evidence type="ECO:0000313" key="1">
    <source>
        <dbReference type="EMBL" id="GIY08878.1"/>
    </source>
</evidence>
<dbReference type="Proteomes" id="UP001054945">
    <property type="component" value="Unassembled WGS sequence"/>
</dbReference>
<reference evidence="1 2" key="1">
    <citation type="submission" date="2021-06" db="EMBL/GenBank/DDBJ databases">
        <title>Caerostris extrusa draft genome.</title>
        <authorList>
            <person name="Kono N."/>
            <person name="Arakawa K."/>
        </authorList>
    </citation>
    <scope>NUCLEOTIDE SEQUENCE [LARGE SCALE GENOMIC DNA]</scope>
</reference>
<accession>A0AAV4QGN7</accession>
<evidence type="ECO:0000313" key="2">
    <source>
        <dbReference type="Proteomes" id="UP001054945"/>
    </source>
</evidence>
<sequence>MERKAQDEEVDLESDARLDEYVVIPRPEPFVQSQLHSSQSKEKQVLKELSLRKRLKEKLSAKETSKERKKI</sequence>
<dbReference type="EMBL" id="BPLR01006302">
    <property type="protein sequence ID" value="GIY08878.1"/>
    <property type="molecule type" value="Genomic_DNA"/>
</dbReference>
<dbReference type="AlphaFoldDB" id="A0AAV4QGN7"/>
<organism evidence="1 2">
    <name type="scientific">Caerostris extrusa</name>
    <name type="common">Bark spider</name>
    <name type="synonym">Caerostris bankana</name>
    <dbReference type="NCBI Taxonomy" id="172846"/>
    <lineage>
        <taxon>Eukaryota</taxon>
        <taxon>Metazoa</taxon>
        <taxon>Ecdysozoa</taxon>
        <taxon>Arthropoda</taxon>
        <taxon>Chelicerata</taxon>
        <taxon>Arachnida</taxon>
        <taxon>Araneae</taxon>
        <taxon>Araneomorphae</taxon>
        <taxon>Entelegynae</taxon>
        <taxon>Araneoidea</taxon>
        <taxon>Araneidae</taxon>
        <taxon>Caerostris</taxon>
    </lineage>
</organism>
<keyword evidence="2" id="KW-1185">Reference proteome</keyword>
<gene>
    <name evidence="1" type="ORF">CEXT_98871</name>
</gene>
<protein>
    <submittedName>
        <fullName evidence="1">Uncharacterized protein</fullName>
    </submittedName>
</protein>
<comment type="caution">
    <text evidence="1">The sequence shown here is derived from an EMBL/GenBank/DDBJ whole genome shotgun (WGS) entry which is preliminary data.</text>
</comment>
<proteinExistence type="predicted"/>